<dbReference type="AlphaFoldDB" id="A0ABD3VIC2"/>
<comment type="catalytic activity">
    <reaction evidence="11">
        <text>phosphoethanolamine + H2O = ethanolamine + phosphate</text>
        <dbReference type="Rhea" id="RHEA:16089"/>
        <dbReference type="ChEBI" id="CHEBI:15377"/>
        <dbReference type="ChEBI" id="CHEBI:43474"/>
        <dbReference type="ChEBI" id="CHEBI:57603"/>
        <dbReference type="ChEBI" id="CHEBI:58190"/>
    </reaction>
    <physiologicalReaction direction="left-to-right" evidence="11">
        <dbReference type="Rhea" id="RHEA:16090"/>
    </physiologicalReaction>
</comment>
<evidence type="ECO:0000256" key="15">
    <source>
        <dbReference type="PIRSR" id="PIRSR601952-2"/>
    </source>
</evidence>
<keyword evidence="19" id="KW-1185">Reference proteome</keyword>
<evidence type="ECO:0000256" key="10">
    <source>
        <dbReference type="ARBA" id="ARBA00048778"/>
    </source>
</evidence>
<dbReference type="Gene3D" id="3.40.720.10">
    <property type="entry name" value="Alkaline Phosphatase, subunit A"/>
    <property type="match status" value="2"/>
</dbReference>
<feature type="binding site" evidence="15">
    <location>
        <position position="311"/>
    </location>
    <ligand>
        <name>Zn(2+)</name>
        <dbReference type="ChEBI" id="CHEBI:29105"/>
        <label>2</label>
    </ligand>
</feature>
<sequence>MREFIYLCCCLSFYFTYATQAQNFGYSGNGETRDDWKRMAKEDLNIALNLKPTIAVAKNVIMYLGDGMGASTVTAGRILKGQKQNKTGEESVLSFDKFPHVALSKTYNQDAQTADSAATATAFLCGVKANLGTIGLDGRARRNNCTSASQDTHVTSILDWSLAEGKSVGVVTNTRITHATPAALYAHVPERDWEGDSKLEPMVACRDIALQLIDDNIDIHVWLFAYDHMAYEIDRTDKEPSLAEMTEKAIRILRKNPKGYFLLVEGGRIDHGHHDSKPAKALHDLVAFDHAVAKGVEMTNEQDTLIVTTADHSHVFSIAGYPTRGNPIFGLVDDTKGGFLLAKDNKTFTTLVYGNGPGHNLTHSRQNLSNADTIENKEYISQSAVPLDSETHGGEDVSIFARGPMSHLFHGVHEQHYIAHVMAYASCVGDYKADKDCAKSQIKPIINGSSAARISFVMLVILCLLATV</sequence>
<comment type="catalytic activity">
    <reaction evidence="12">
        <text>pyridoxal 5'-phosphate + H2O = pyridoxal + phosphate</text>
        <dbReference type="Rhea" id="RHEA:20533"/>
        <dbReference type="ChEBI" id="CHEBI:15377"/>
        <dbReference type="ChEBI" id="CHEBI:17310"/>
        <dbReference type="ChEBI" id="CHEBI:43474"/>
        <dbReference type="ChEBI" id="CHEBI:597326"/>
    </reaction>
    <physiologicalReaction direction="left-to-right" evidence="12">
        <dbReference type="Rhea" id="RHEA:20534"/>
    </physiologicalReaction>
</comment>
<keyword evidence="17" id="KW-0732">Signal</keyword>
<keyword evidence="15" id="KW-0460">Magnesium</keyword>
<comment type="caution">
    <text evidence="18">The sequence shown here is derived from an EMBL/GenBank/DDBJ whole genome shotgun (WGS) entry which is preliminary data.</text>
</comment>
<dbReference type="CDD" id="cd16012">
    <property type="entry name" value="ALP"/>
    <property type="match status" value="1"/>
</dbReference>
<comment type="catalytic activity">
    <reaction evidence="4">
        <text>a phosphate monoester + H2O = an alcohol + phosphate</text>
        <dbReference type="Rhea" id="RHEA:15017"/>
        <dbReference type="ChEBI" id="CHEBI:15377"/>
        <dbReference type="ChEBI" id="CHEBI:30879"/>
        <dbReference type="ChEBI" id="CHEBI:43474"/>
        <dbReference type="ChEBI" id="CHEBI:67140"/>
        <dbReference type="EC" id="3.1.3.1"/>
    </reaction>
    <physiologicalReaction direction="left-to-right" evidence="4">
        <dbReference type="Rhea" id="RHEA:15018"/>
    </physiologicalReaction>
</comment>
<evidence type="ECO:0000256" key="12">
    <source>
        <dbReference type="ARBA" id="ARBA00049444"/>
    </source>
</evidence>
<dbReference type="EC" id="3.1.3.1" evidence="2"/>
<comment type="catalytic activity">
    <reaction evidence="9">
        <text>diphosphate + H2O = 2 phosphate + H(+)</text>
        <dbReference type="Rhea" id="RHEA:24576"/>
        <dbReference type="ChEBI" id="CHEBI:15377"/>
        <dbReference type="ChEBI" id="CHEBI:15378"/>
        <dbReference type="ChEBI" id="CHEBI:33019"/>
        <dbReference type="ChEBI" id="CHEBI:43474"/>
    </reaction>
    <physiologicalReaction direction="left-to-right" evidence="9">
        <dbReference type="Rhea" id="RHEA:24577"/>
    </physiologicalReaction>
</comment>
<keyword evidence="15" id="KW-0479">Metal-binding</keyword>
<comment type="similarity">
    <text evidence="16">Belongs to the alkaline phosphatase family.</text>
</comment>
<evidence type="ECO:0000256" key="13">
    <source>
        <dbReference type="ARBA" id="ARBA00049526"/>
    </source>
</evidence>
<feature type="active site" description="Phosphoserine intermediate" evidence="14">
    <location>
        <position position="116"/>
    </location>
</feature>
<feature type="signal peptide" evidence="17">
    <location>
        <begin position="1"/>
        <end position="21"/>
    </location>
</feature>
<reference evidence="18 19" key="1">
    <citation type="submission" date="2024-11" db="EMBL/GenBank/DDBJ databases">
        <title>Chromosome-level genome assembly of the freshwater bivalve Anodonta woodiana.</title>
        <authorList>
            <person name="Chen X."/>
        </authorList>
    </citation>
    <scope>NUCLEOTIDE SEQUENCE [LARGE SCALE GENOMIC DNA]</scope>
    <source>
        <strain evidence="18">MN2024</strain>
        <tissue evidence="18">Gills</tissue>
    </source>
</reference>
<feature type="binding site" evidence="15">
    <location>
        <position position="178"/>
    </location>
    <ligand>
        <name>Mg(2+)</name>
        <dbReference type="ChEBI" id="CHEBI:18420"/>
    </ligand>
</feature>
<name>A0ABD3VIC2_SINWO</name>
<keyword evidence="3" id="KW-0091">Biomineralization</keyword>
<feature type="binding site" evidence="15">
    <location>
        <position position="392"/>
    </location>
    <ligand>
        <name>Zn(2+)</name>
        <dbReference type="ChEBI" id="CHEBI:29105"/>
        <label>2</label>
    </ligand>
</feature>
<dbReference type="PANTHER" id="PTHR11596">
    <property type="entry name" value="ALKALINE PHOSPHATASE"/>
    <property type="match status" value="1"/>
</dbReference>
<keyword evidence="15" id="KW-0862">Zinc</keyword>
<feature type="binding site" evidence="15">
    <location>
        <position position="274"/>
    </location>
    <ligand>
        <name>Zn(2+)</name>
        <dbReference type="ChEBI" id="CHEBI:29105"/>
        <label>2</label>
    </ligand>
</feature>
<evidence type="ECO:0000256" key="1">
    <source>
        <dbReference type="ARBA" id="ARBA00011738"/>
    </source>
</evidence>
<evidence type="ECO:0000256" key="5">
    <source>
        <dbReference type="ARBA" id="ARBA00036923"/>
    </source>
</evidence>
<feature type="chain" id="PRO_5044856244" description="Alkaline phosphatase, tissue-nonspecific isozyme" evidence="17">
    <location>
        <begin position="22"/>
        <end position="468"/>
    </location>
</feature>
<evidence type="ECO:0000256" key="4">
    <source>
        <dbReference type="ARBA" id="ARBA00036105"/>
    </source>
</evidence>
<dbReference type="InterPro" id="IPR001952">
    <property type="entry name" value="Alkaline_phosphatase"/>
</dbReference>
<dbReference type="Pfam" id="PF00245">
    <property type="entry name" value="Alk_phosphatase"/>
    <property type="match status" value="2"/>
</dbReference>
<evidence type="ECO:0000256" key="7">
    <source>
        <dbReference type="ARBA" id="ARBA00040525"/>
    </source>
</evidence>
<protein>
    <recommendedName>
        <fullName evidence="7">Alkaline phosphatase, tissue-nonspecific isozyme</fullName>
        <ecNumber evidence="2">3.1.3.1</ecNumber>
    </recommendedName>
    <alternativeName>
        <fullName evidence="8">Phosphoamidase</fullName>
    </alternativeName>
</protein>
<comment type="catalytic activity">
    <reaction evidence="13">
        <text>ADP + H2O = AMP + phosphate + H(+)</text>
        <dbReference type="Rhea" id="RHEA:61436"/>
        <dbReference type="ChEBI" id="CHEBI:15377"/>
        <dbReference type="ChEBI" id="CHEBI:15378"/>
        <dbReference type="ChEBI" id="CHEBI:43474"/>
        <dbReference type="ChEBI" id="CHEBI:456215"/>
        <dbReference type="ChEBI" id="CHEBI:456216"/>
    </reaction>
    <physiologicalReaction direction="left-to-right" evidence="13">
        <dbReference type="Rhea" id="RHEA:61437"/>
    </physiologicalReaction>
</comment>
<evidence type="ECO:0000256" key="8">
    <source>
        <dbReference type="ARBA" id="ARBA00042603"/>
    </source>
</evidence>
<feature type="binding site" evidence="15">
    <location>
        <position position="66"/>
    </location>
    <ligand>
        <name>Mg(2+)</name>
        <dbReference type="ChEBI" id="CHEBI:18420"/>
    </ligand>
</feature>
<proteinExistence type="inferred from homology"/>
<dbReference type="SUPFAM" id="SSF53649">
    <property type="entry name" value="Alkaline phosphatase-like"/>
    <property type="match status" value="1"/>
</dbReference>
<dbReference type="InterPro" id="IPR017850">
    <property type="entry name" value="Alkaline_phosphatase_core_sf"/>
</dbReference>
<dbReference type="GO" id="GO:0004035">
    <property type="term" value="F:alkaline phosphatase activity"/>
    <property type="evidence" value="ECO:0007669"/>
    <property type="project" value="UniProtKB-EC"/>
</dbReference>
<gene>
    <name evidence="18" type="ORF">ACJMK2_007300</name>
</gene>
<evidence type="ECO:0000313" key="18">
    <source>
        <dbReference type="EMBL" id="KAL3861252.1"/>
    </source>
</evidence>
<evidence type="ECO:0000256" key="17">
    <source>
        <dbReference type="SAM" id="SignalP"/>
    </source>
</evidence>
<comment type="catalytic activity">
    <reaction evidence="10">
        <text>ATP + H2O = ADP + phosphate + H(+)</text>
        <dbReference type="Rhea" id="RHEA:13065"/>
        <dbReference type="ChEBI" id="CHEBI:15377"/>
        <dbReference type="ChEBI" id="CHEBI:15378"/>
        <dbReference type="ChEBI" id="CHEBI:30616"/>
        <dbReference type="ChEBI" id="CHEBI:43474"/>
        <dbReference type="ChEBI" id="CHEBI:456216"/>
    </reaction>
    <physiologicalReaction direction="left-to-right" evidence="10">
        <dbReference type="Rhea" id="RHEA:13066"/>
    </physiologicalReaction>
</comment>
<feature type="binding site" evidence="15">
    <location>
        <position position="270"/>
    </location>
    <ligand>
        <name>Zn(2+)</name>
        <dbReference type="ChEBI" id="CHEBI:29105"/>
        <label>2</label>
    </ligand>
</feature>
<evidence type="ECO:0000256" key="9">
    <source>
        <dbReference type="ARBA" id="ARBA00048097"/>
    </source>
</evidence>
<accession>A0ABD3VIC2</accession>
<feature type="binding site" evidence="15">
    <location>
        <position position="180"/>
    </location>
    <ligand>
        <name>Mg(2+)</name>
        <dbReference type="ChEBI" id="CHEBI:18420"/>
    </ligand>
</feature>
<comment type="cofactor">
    <cofactor evidence="15">
        <name>Mg(2+)</name>
        <dbReference type="ChEBI" id="CHEBI:18420"/>
    </cofactor>
    <text evidence="15">Binds 1 Mg(2+) ion.</text>
</comment>
<feature type="binding site" evidence="15">
    <location>
        <position position="265"/>
    </location>
    <ligand>
        <name>Mg(2+)</name>
        <dbReference type="ChEBI" id="CHEBI:18420"/>
    </ligand>
</feature>
<feature type="binding site" evidence="15">
    <location>
        <position position="66"/>
    </location>
    <ligand>
        <name>Zn(2+)</name>
        <dbReference type="ChEBI" id="CHEBI:29105"/>
        <label>2</label>
    </ligand>
</feature>
<dbReference type="EMBL" id="JBJQND010000011">
    <property type="protein sequence ID" value="KAL3861252.1"/>
    <property type="molecule type" value="Genomic_DNA"/>
</dbReference>
<dbReference type="GO" id="GO:0031214">
    <property type="term" value="P:biomineral tissue development"/>
    <property type="evidence" value="ECO:0007669"/>
    <property type="project" value="UniProtKB-KW"/>
</dbReference>
<evidence type="ECO:0000256" key="16">
    <source>
        <dbReference type="RuleBase" id="RU003946"/>
    </source>
</evidence>
<evidence type="ECO:0000256" key="6">
    <source>
        <dbReference type="ARBA" id="ARBA00037828"/>
    </source>
</evidence>
<feature type="binding site" evidence="15">
    <location>
        <position position="312"/>
    </location>
    <ligand>
        <name>Zn(2+)</name>
        <dbReference type="ChEBI" id="CHEBI:29105"/>
        <label>2</label>
    </ligand>
</feature>
<dbReference type="PANTHER" id="PTHR11596:SF74">
    <property type="entry name" value="ALKALINE PHOSPHATASE, TISSUE-NONSPECIFIC ISOZYME"/>
    <property type="match status" value="1"/>
</dbReference>
<evidence type="ECO:0000256" key="3">
    <source>
        <dbReference type="ARBA" id="ARBA00022591"/>
    </source>
</evidence>
<comment type="catalytic activity">
    <reaction evidence="5">
        <text>AMP + H2O = adenosine + phosphate</text>
        <dbReference type="Rhea" id="RHEA:29375"/>
        <dbReference type="ChEBI" id="CHEBI:15377"/>
        <dbReference type="ChEBI" id="CHEBI:16335"/>
        <dbReference type="ChEBI" id="CHEBI:43474"/>
        <dbReference type="ChEBI" id="CHEBI:456215"/>
    </reaction>
    <physiologicalReaction direction="left-to-right" evidence="5">
        <dbReference type="Rhea" id="RHEA:29376"/>
    </physiologicalReaction>
</comment>
<evidence type="ECO:0000313" key="19">
    <source>
        <dbReference type="Proteomes" id="UP001634394"/>
    </source>
</evidence>
<comment type="subcellular location">
    <subcellularLocation>
        <location evidence="6">Extracellular vesicle membrane</location>
        <topology evidence="6">Lipid-anchor</topology>
        <topology evidence="6">GPI-anchor</topology>
    </subcellularLocation>
</comment>
<evidence type="ECO:0000256" key="14">
    <source>
        <dbReference type="PIRSR" id="PIRSR601952-1"/>
    </source>
</evidence>
<comment type="subunit">
    <text evidence="1">Homodimer.</text>
</comment>
<comment type="cofactor">
    <cofactor evidence="15">
        <name>Zn(2+)</name>
        <dbReference type="ChEBI" id="CHEBI:29105"/>
    </cofactor>
    <text evidence="15">Binds 2 Zn(2+) ions.</text>
</comment>
<dbReference type="PRINTS" id="PR00113">
    <property type="entry name" value="ALKPHPHTASE"/>
</dbReference>
<organism evidence="18 19">
    <name type="scientific">Sinanodonta woodiana</name>
    <name type="common">Chinese pond mussel</name>
    <name type="synonym">Anodonta woodiana</name>
    <dbReference type="NCBI Taxonomy" id="1069815"/>
    <lineage>
        <taxon>Eukaryota</taxon>
        <taxon>Metazoa</taxon>
        <taxon>Spiralia</taxon>
        <taxon>Lophotrochozoa</taxon>
        <taxon>Mollusca</taxon>
        <taxon>Bivalvia</taxon>
        <taxon>Autobranchia</taxon>
        <taxon>Heteroconchia</taxon>
        <taxon>Palaeoheterodonta</taxon>
        <taxon>Unionida</taxon>
        <taxon>Unionoidea</taxon>
        <taxon>Unionidae</taxon>
        <taxon>Unioninae</taxon>
        <taxon>Sinanodonta</taxon>
    </lineage>
</organism>
<evidence type="ECO:0000256" key="11">
    <source>
        <dbReference type="ARBA" id="ARBA00048929"/>
    </source>
</evidence>
<evidence type="ECO:0000256" key="2">
    <source>
        <dbReference type="ARBA" id="ARBA00012647"/>
    </source>
</evidence>
<dbReference type="Proteomes" id="UP001634394">
    <property type="component" value="Unassembled WGS sequence"/>
</dbReference>
<dbReference type="SMART" id="SM00098">
    <property type="entry name" value="alkPPc"/>
    <property type="match status" value="1"/>
</dbReference>